<dbReference type="PROSITE" id="PS50943">
    <property type="entry name" value="HTH_CROC1"/>
    <property type="match status" value="1"/>
</dbReference>
<dbReference type="SMART" id="SM00530">
    <property type="entry name" value="HTH_XRE"/>
    <property type="match status" value="1"/>
</dbReference>
<evidence type="ECO:0000313" key="3">
    <source>
        <dbReference type="Proteomes" id="UP000664781"/>
    </source>
</evidence>
<accession>A0A939FPV0</accession>
<dbReference type="Pfam" id="PF13560">
    <property type="entry name" value="HTH_31"/>
    <property type="match status" value="1"/>
</dbReference>
<evidence type="ECO:0000313" key="2">
    <source>
        <dbReference type="EMBL" id="MBO0654591.1"/>
    </source>
</evidence>
<dbReference type="Gene3D" id="1.10.260.40">
    <property type="entry name" value="lambda repressor-like DNA-binding domains"/>
    <property type="match status" value="1"/>
</dbReference>
<reference evidence="2" key="1">
    <citation type="submission" date="2021-03" db="EMBL/GenBank/DDBJ databases">
        <title>Streptomyces strains.</title>
        <authorList>
            <person name="Lund M.B."/>
            <person name="Toerring T."/>
        </authorList>
    </citation>
    <scope>NUCLEOTIDE SEQUENCE</scope>
    <source>
        <strain evidence="2">JCM 4242</strain>
    </source>
</reference>
<dbReference type="InterPro" id="IPR001387">
    <property type="entry name" value="Cro/C1-type_HTH"/>
</dbReference>
<comment type="caution">
    <text evidence="2">The sequence shown here is derived from an EMBL/GenBank/DDBJ whole genome shotgun (WGS) entry which is preliminary data.</text>
</comment>
<dbReference type="GO" id="GO:0003677">
    <property type="term" value="F:DNA binding"/>
    <property type="evidence" value="ECO:0007669"/>
    <property type="project" value="InterPro"/>
</dbReference>
<evidence type="ECO:0000259" key="1">
    <source>
        <dbReference type="PROSITE" id="PS50943"/>
    </source>
</evidence>
<sequence length="184" mass="20446">MGRPLRELTPCASVRHRFGAELRTFRKQRGLSQTALGERVMHSGSTVSKIEKAERWPSREFAFLSDKVLHAQGSLKDLWLRAQAERTASELAVSTIGEPAQAPDARARLSRAIPHLDEGLGMSAADHEHPYRATDRIVADLLDLQEIVAGHREEARLRRSLDQTISLLIGDIEPISLATLQNAE</sequence>
<gene>
    <name evidence="2" type="ORF">J1792_17930</name>
</gene>
<organism evidence="2 3">
    <name type="scientific">Streptomyces triculaminicus</name>
    <dbReference type="NCBI Taxonomy" id="2816232"/>
    <lineage>
        <taxon>Bacteria</taxon>
        <taxon>Bacillati</taxon>
        <taxon>Actinomycetota</taxon>
        <taxon>Actinomycetes</taxon>
        <taxon>Kitasatosporales</taxon>
        <taxon>Streptomycetaceae</taxon>
        <taxon>Streptomyces</taxon>
    </lineage>
</organism>
<feature type="domain" description="HTH cro/C1-type" evidence="1">
    <location>
        <begin position="22"/>
        <end position="78"/>
    </location>
</feature>
<dbReference type="EMBL" id="JAFMOF010000002">
    <property type="protein sequence ID" value="MBO0654591.1"/>
    <property type="molecule type" value="Genomic_DNA"/>
</dbReference>
<dbReference type="CDD" id="cd00093">
    <property type="entry name" value="HTH_XRE"/>
    <property type="match status" value="1"/>
</dbReference>
<proteinExistence type="predicted"/>
<protein>
    <submittedName>
        <fullName evidence="2">Helix-turn-helix transcriptional regulator</fullName>
    </submittedName>
</protein>
<dbReference type="SUPFAM" id="SSF47413">
    <property type="entry name" value="lambda repressor-like DNA-binding domains"/>
    <property type="match status" value="1"/>
</dbReference>
<dbReference type="InterPro" id="IPR010982">
    <property type="entry name" value="Lambda_DNA-bd_dom_sf"/>
</dbReference>
<dbReference type="AlphaFoldDB" id="A0A939FPV0"/>
<keyword evidence="3" id="KW-1185">Reference proteome</keyword>
<dbReference type="Proteomes" id="UP000664781">
    <property type="component" value="Unassembled WGS sequence"/>
</dbReference>
<name>A0A939FPV0_9ACTN</name>